<dbReference type="Proteomes" id="UP000182800">
    <property type="component" value="Unassembled WGS sequence"/>
</dbReference>
<comment type="caution">
    <text evidence="3">The sequence shown here is derived from an EMBL/GenBank/DDBJ whole genome shotgun (WGS) entry which is preliminary data.</text>
</comment>
<feature type="region of interest" description="Disordered" evidence="1">
    <location>
        <begin position="1"/>
        <end position="23"/>
    </location>
</feature>
<accession>A0A0P7X699</accession>
<dbReference type="InterPro" id="IPR018759">
    <property type="entry name" value="BBP2_2"/>
</dbReference>
<dbReference type="Proteomes" id="UP000050497">
    <property type="component" value="Unassembled WGS sequence"/>
</dbReference>
<keyword evidence="2" id="KW-0812">Transmembrane</keyword>
<dbReference type="EMBL" id="FMBM01000001">
    <property type="protein sequence ID" value="SCC80009.1"/>
    <property type="molecule type" value="Genomic_DNA"/>
</dbReference>
<dbReference type="Pfam" id="PF10082">
    <property type="entry name" value="BBP2_2"/>
    <property type="match status" value="1"/>
</dbReference>
<name>A0A0P7X699_9HYPH</name>
<feature type="compositionally biased region" description="Low complexity" evidence="1">
    <location>
        <begin position="85"/>
        <end position="97"/>
    </location>
</feature>
<sequence>MPGHACRAKTVTAMPGASAPGPVASRARTRIRALLAGAALIALAIPIGATGTAFAQQESAAPPAAEPAELRLRGAIAAQEEEAEPATPSPTRARTQASTRADTNTRTRAPVREPVSILPDLPPDPAEMANQPPAADVSEDDPFTPQGIRLGALRLFTDITQLVGYDSNPGRDRIAGTGDAFSRTQGTVRLESDWSRHEFSLDLRGGFDAFRRDSANDRPSGDANAALRLDATTDTRITIGARGELDSERPGGRDIADTITNRTAIIDYDGSIALDHEPGRVRLGLRGTVGRTEHASGRGADGRQISQRERDLTRYEIAARAGYEIAPGFIPFAEIALDRRRYDRAGSDGTRRSSTGLTGLAGARLELTRLLTGEISGGYQQRRYDAPGRRELTGFVADAALEWEITPITRVRVNGFSRLDETTRAGARATRTLGIGFDLEHALRHRLLARASYAHEIARFGGDGPIERTNRAGFGLDYTLNRHGVISLDYRWEGQRSTDPANGHDASLYLLGMRLRY</sequence>
<evidence type="ECO:0000313" key="3">
    <source>
        <dbReference type="EMBL" id="KPQ10502.1"/>
    </source>
</evidence>
<keyword evidence="2" id="KW-0472">Membrane</keyword>
<dbReference type="SUPFAM" id="SSF56935">
    <property type="entry name" value="Porins"/>
    <property type="match status" value="1"/>
</dbReference>
<evidence type="ECO:0000313" key="5">
    <source>
        <dbReference type="Proteomes" id="UP000050497"/>
    </source>
</evidence>
<evidence type="ECO:0008006" key="7">
    <source>
        <dbReference type="Google" id="ProtNLM"/>
    </source>
</evidence>
<proteinExistence type="predicted"/>
<organism evidence="3 5">
    <name type="scientific">Saliniramus fredricksonii</name>
    <dbReference type="NCBI Taxonomy" id="1653334"/>
    <lineage>
        <taxon>Bacteria</taxon>
        <taxon>Pseudomonadati</taxon>
        <taxon>Pseudomonadota</taxon>
        <taxon>Alphaproteobacteria</taxon>
        <taxon>Hyphomicrobiales</taxon>
        <taxon>Salinarimonadaceae</taxon>
        <taxon>Saliniramus</taxon>
    </lineage>
</organism>
<dbReference type="OrthoDB" id="7398962at2"/>
<reference evidence="3 5" key="1">
    <citation type="submission" date="2015-09" db="EMBL/GenBank/DDBJ databases">
        <title>Identification and resolution of microdiversity through metagenomic sequencing of parallel consortia.</title>
        <authorList>
            <person name="Nelson W.C."/>
            <person name="Romine M.F."/>
            <person name="Lindemann S.R."/>
        </authorList>
    </citation>
    <scope>NUCLEOTIDE SEQUENCE [LARGE SCALE GENOMIC DNA]</scope>
    <source>
        <strain evidence="3">HL-109</strain>
    </source>
</reference>
<keyword evidence="6" id="KW-1185">Reference proteome</keyword>
<evidence type="ECO:0000313" key="6">
    <source>
        <dbReference type="Proteomes" id="UP000182800"/>
    </source>
</evidence>
<evidence type="ECO:0000313" key="4">
    <source>
        <dbReference type="EMBL" id="SCC80009.1"/>
    </source>
</evidence>
<keyword evidence="2" id="KW-1133">Transmembrane helix</keyword>
<evidence type="ECO:0000256" key="1">
    <source>
        <dbReference type="SAM" id="MobiDB-lite"/>
    </source>
</evidence>
<feature type="compositionally biased region" description="Polar residues" evidence="1">
    <location>
        <begin position="98"/>
        <end position="107"/>
    </location>
</feature>
<protein>
    <recommendedName>
        <fullName evidence="7">Outer membrane beta-barrel protein</fullName>
    </recommendedName>
</protein>
<evidence type="ECO:0000256" key="2">
    <source>
        <dbReference type="SAM" id="Phobius"/>
    </source>
</evidence>
<feature type="region of interest" description="Disordered" evidence="1">
    <location>
        <begin position="79"/>
        <end position="142"/>
    </location>
</feature>
<dbReference type="STRING" id="1653334.GA0071312_1294"/>
<dbReference type="AlphaFoldDB" id="A0A0P7X699"/>
<reference evidence="4 6" key="2">
    <citation type="submission" date="2016-08" db="EMBL/GenBank/DDBJ databases">
        <authorList>
            <person name="Varghese N."/>
            <person name="Submissions Spin"/>
        </authorList>
    </citation>
    <scope>NUCLEOTIDE SEQUENCE [LARGE SCALE GENOMIC DNA]</scope>
    <source>
        <strain evidence="4 6">HL-109</strain>
    </source>
</reference>
<feature type="transmembrane region" description="Helical" evidence="2">
    <location>
        <begin position="33"/>
        <end position="55"/>
    </location>
</feature>
<dbReference type="EMBL" id="LJSX01000015">
    <property type="protein sequence ID" value="KPQ10502.1"/>
    <property type="molecule type" value="Genomic_DNA"/>
</dbReference>
<gene>
    <name evidence="4" type="ORF">GA0071312_1294</name>
    <name evidence="3" type="ORF">HLUCCO17_10585</name>
</gene>